<dbReference type="EMBL" id="JAHQIW010002835">
    <property type="protein sequence ID" value="KAJ1356508.1"/>
    <property type="molecule type" value="Genomic_DNA"/>
</dbReference>
<organism evidence="2 3">
    <name type="scientific">Parelaphostrongylus tenuis</name>
    <name type="common">Meningeal worm</name>
    <dbReference type="NCBI Taxonomy" id="148309"/>
    <lineage>
        <taxon>Eukaryota</taxon>
        <taxon>Metazoa</taxon>
        <taxon>Ecdysozoa</taxon>
        <taxon>Nematoda</taxon>
        <taxon>Chromadorea</taxon>
        <taxon>Rhabditida</taxon>
        <taxon>Rhabditina</taxon>
        <taxon>Rhabditomorpha</taxon>
        <taxon>Strongyloidea</taxon>
        <taxon>Metastrongylidae</taxon>
        <taxon>Parelaphostrongylus</taxon>
    </lineage>
</organism>
<reference evidence="2" key="1">
    <citation type="submission" date="2021-06" db="EMBL/GenBank/DDBJ databases">
        <title>Parelaphostrongylus tenuis whole genome reference sequence.</title>
        <authorList>
            <person name="Garwood T.J."/>
            <person name="Larsen P.A."/>
            <person name="Fountain-Jones N.M."/>
            <person name="Garbe J.R."/>
            <person name="Macchietto M.G."/>
            <person name="Kania S.A."/>
            <person name="Gerhold R.W."/>
            <person name="Richards J.E."/>
            <person name="Wolf T.M."/>
        </authorList>
    </citation>
    <scope>NUCLEOTIDE SEQUENCE</scope>
    <source>
        <strain evidence="2">MNPRO001-30</strain>
        <tissue evidence="2">Meninges</tissue>
    </source>
</reference>
<proteinExistence type="predicted"/>
<dbReference type="AlphaFoldDB" id="A0AAD5MI18"/>
<evidence type="ECO:0000313" key="3">
    <source>
        <dbReference type="Proteomes" id="UP001196413"/>
    </source>
</evidence>
<evidence type="ECO:0000256" key="1">
    <source>
        <dbReference type="SAM" id="MobiDB-lite"/>
    </source>
</evidence>
<sequence>MHPKTDGNLDGNAFSREFSNLPEKVKQKMPRRVLEELKSKLRNNDWRSVQNSLQSMDIRQDTPSVGTRSNVPLRMFGDTLIRGGKSKSLENLTIDVVSTDPRGNEKPSVVRLPRIELSHPYGQRLASSFQTDELRKLMLDRGSSNHINL</sequence>
<feature type="region of interest" description="Disordered" evidence="1">
    <location>
        <begin position="52"/>
        <end position="71"/>
    </location>
</feature>
<name>A0AAD5MI18_PARTN</name>
<protein>
    <submittedName>
        <fullName evidence="2">Uncharacterized protein</fullName>
    </submittedName>
</protein>
<evidence type="ECO:0000313" key="2">
    <source>
        <dbReference type="EMBL" id="KAJ1356508.1"/>
    </source>
</evidence>
<comment type="caution">
    <text evidence="2">The sequence shown here is derived from an EMBL/GenBank/DDBJ whole genome shotgun (WGS) entry which is preliminary data.</text>
</comment>
<dbReference type="Proteomes" id="UP001196413">
    <property type="component" value="Unassembled WGS sequence"/>
</dbReference>
<gene>
    <name evidence="2" type="ORF">KIN20_014240</name>
</gene>
<feature type="compositionally biased region" description="Polar residues" evidence="1">
    <location>
        <begin position="52"/>
        <end position="70"/>
    </location>
</feature>
<accession>A0AAD5MI18</accession>
<keyword evidence="3" id="KW-1185">Reference proteome</keyword>